<feature type="domain" description="Cysteine-rich" evidence="2">
    <location>
        <begin position="148"/>
        <end position="237"/>
    </location>
</feature>
<evidence type="ECO:0000313" key="3">
    <source>
        <dbReference type="EMBL" id="KRT56257.1"/>
    </source>
</evidence>
<organism evidence="3 4">
    <name type="scientific">endosymbiont of Ridgeia piscesae</name>
    <dbReference type="NCBI Taxonomy" id="54398"/>
    <lineage>
        <taxon>Bacteria</taxon>
        <taxon>Pseudomonadati</taxon>
        <taxon>Pseudomonadota</taxon>
        <taxon>Gammaproteobacteria</taxon>
        <taxon>sulfur-oxidizing symbionts</taxon>
    </lineage>
</organism>
<gene>
    <name evidence="3" type="ORF">Ga0074115_13619</name>
</gene>
<dbReference type="PANTHER" id="PTHR42947:SF1">
    <property type="entry name" value="COB--COM HETERODISULFIDE REDUCTASE SUBUNIT B 1"/>
    <property type="match status" value="1"/>
</dbReference>
<evidence type="ECO:0000256" key="1">
    <source>
        <dbReference type="ARBA" id="ARBA00023002"/>
    </source>
</evidence>
<accession>A0A0T5Z0R9</accession>
<dbReference type="InterPro" id="IPR004017">
    <property type="entry name" value="Cys_rich_dom"/>
</dbReference>
<evidence type="ECO:0000259" key="2">
    <source>
        <dbReference type="Pfam" id="PF02754"/>
    </source>
</evidence>
<dbReference type="GO" id="GO:0016491">
    <property type="term" value="F:oxidoreductase activity"/>
    <property type="evidence" value="ECO:0007669"/>
    <property type="project" value="UniProtKB-KW"/>
</dbReference>
<dbReference type="Gene3D" id="1.20.1050.140">
    <property type="match status" value="1"/>
</dbReference>
<sequence length="292" mass="32270">MKLSYYPGCTLKNHARNFEDSTLYAMDRLGVEAVELERWNCCGTVYSLSADDLMRQVAPIRNLIRAKEEGSSQLMTGCSMCFNTLKRANHRARANEEDLARMNAFMYDEPVDYEGDVDVLHVLEVVRNQIGFDAIRERVVKPLEGLRVACYYGCMLVRPNEAAIDDTENPSVLEDLITALGGEPVDFSHKTECCGAHQTVDKPEIVADKTYGILGAAMAQGADTVAVSCPLCAFNLDHRQETTLKLHSDFHTMPVVYFSQLMAIALGGSESVLRLDLHHTPPGPLLAGKGLL</sequence>
<dbReference type="PATRIC" id="fig|54398.3.peg.2821"/>
<protein>
    <submittedName>
        <fullName evidence="3">Heterodisulfide reductase, subunit B</fullName>
    </submittedName>
</protein>
<dbReference type="EMBL" id="LDXT01000061">
    <property type="protein sequence ID" value="KRT56257.1"/>
    <property type="molecule type" value="Genomic_DNA"/>
</dbReference>
<dbReference type="Proteomes" id="UP000051634">
    <property type="component" value="Unassembled WGS sequence"/>
</dbReference>
<reference evidence="3 4" key="1">
    <citation type="submission" date="2015-11" db="EMBL/GenBank/DDBJ databases">
        <title>The genome of Candidatus Endoriftia persephone in Ridgeia piscesae and population structure of the North Eastern Pacific vestimentiferan symbionts.</title>
        <authorList>
            <person name="Perez M."/>
            <person name="Juniper K.S."/>
        </authorList>
    </citation>
    <scope>NUCLEOTIDE SEQUENCE [LARGE SCALE GENOMIC DNA]</scope>
    <source>
        <strain evidence="3">Ind11</strain>
    </source>
</reference>
<feature type="domain" description="Cysteine-rich" evidence="2">
    <location>
        <begin position="4"/>
        <end position="86"/>
    </location>
</feature>
<evidence type="ECO:0000313" key="4">
    <source>
        <dbReference type="Proteomes" id="UP000051634"/>
    </source>
</evidence>
<name>A0A0T5Z0R9_9GAMM</name>
<dbReference type="PANTHER" id="PTHR42947">
    <property type="entry name" value="COB--COM HETERODISULFIDE REDUCTASE SUBUNIT B 1"/>
    <property type="match status" value="1"/>
</dbReference>
<keyword evidence="4" id="KW-1185">Reference proteome</keyword>
<dbReference type="InterPro" id="IPR051278">
    <property type="entry name" value="HdrB/HdrD_reductase"/>
</dbReference>
<dbReference type="OrthoDB" id="9777685at2"/>
<dbReference type="RefSeq" id="WP_060528623.1">
    <property type="nucleotide sequence ID" value="NZ_KQ557147.1"/>
</dbReference>
<comment type="caution">
    <text evidence="3">The sequence shown here is derived from an EMBL/GenBank/DDBJ whole genome shotgun (WGS) entry which is preliminary data.</text>
</comment>
<dbReference type="Pfam" id="PF02754">
    <property type="entry name" value="CCG"/>
    <property type="match status" value="2"/>
</dbReference>
<proteinExistence type="predicted"/>
<dbReference type="AlphaFoldDB" id="A0A0T5Z0R9"/>
<keyword evidence="1" id="KW-0560">Oxidoreductase</keyword>